<keyword evidence="6" id="KW-1185">Reference proteome</keyword>
<dbReference type="PROSITE" id="PS01031">
    <property type="entry name" value="SHSP"/>
    <property type="match status" value="1"/>
</dbReference>
<sequence length="162" mass="18282">MSLVNFFNDPLFVDPFSDFDRLFDEAFARRTQAGNAGTNNQLQTQNTNAAPRVLRPRVDVHEDKEKNLVTATFELPGMNKQNVNIDLRDNVLTVSGESKNESEKKENGYVVRERRFGRFARSLPVPQGVKPKEIKASMDNGVLTVTFPRSAAEKQPQRITVS</sequence>
<accession>A0A060SIC0</accession>
<evidence type="ECO:0000259" key="4">
    <source>
        <dbReference type="PROSITE" id="PS01031"/>
    </source>
</evidence>
<evidence type="ECO:0000313" key="5">
    <source>
        <dbReference type="EMBL" id="CDO73921.1"/>
    </source>
</evidence>
<dbReference type="OMA" id="YYRCEIS"/>
<evidence type="ECO:0000256" key="3">
    <source>
        <dbReference type="RuleBase" id="RU003616"/>
    </source>
</evidence>
<dbReference type="InterPro" id="IPR031107">
    <property type="entry name" value="Small_HSP"/>
</dbReference>
<feature type="domain" description="SHSP" evidence="4">
    <location>
        <begin position="49"/>
        <end position="162"/>
    </location>
</feature>
<evidence type="ECO:0000256" key="1">
    <source>
        <dbReference type="ARBA" id="ARBA00023016"/>
    </source>
</evidence>
<dbReference type="AlphaFoldDB" id="A0A060SIC0"/>
<dbReference type="CDD" id="cd06464">
    <property type="entry name" value="ACD_sHsps-like"/>
    <property type="match status" value="1"/>
</dbReference>
<evidence type="ECO:0000313" key="6">
    <source>
        <dbReference type="Proteomes" id="UP000029665"/>
    </source>
</evidence>
<dbReference type="OrthoDB" id="1431247at2759"/>
<name>A0A060SIC0_PYCCI</name>
<evidence type="ECO:0000256" key="2">
    <source>
        <dbReference type="PROSITE-ProRule" id="PRU00285"/>
    </source>
</evidence>
<dbReference type="SUPFAM" id="SSF49764">
    <property type="entry name" value="HSP20-like chaperones"/>
    <property type="match status" value="1"/>
</dbReference>
<comment type="caution">
    <text evidence="5">The sequence shown here is derived from an EMBL/GenBank/DDBJ whole genome shotgun (WGS) entry which is preliminary data.</text>
</comment>
<dbReference type="Pfam" id="PF00011">
    <property type="entry name" value="HSP20"/>
    <property type="match status" value="1"/>
</dbReference>
<dbReference type="PANTHER" id="PTHR11527">
    <property type="entry name" value="HEAT-SHOCK PROTEIN 20 FAMILY MEMBER"/>
    <property type="match status" value="1"/>
</dbReference>
<dbReference type="Proteomes" id="UP000029665">
    <property type="component" value="Unassembled WGS sequence"/>
</dbReference>
<dbReference type="EMBL" id="CCBP010000124">
    <property type="protein sequence ID" value="CDO73921.1"/>
    <property type="molecule type" value="Genomic_DNA"/>
</dbReference>
<organism evidence="5 6">
    <name type="scientific">Pycnoporus cinnabarinus</name>
    <name type="common">Cinnabar-red polypore</name>
    <name type="synonym">Trametes cinnabarina</name>
    <dbReference type="NCBI Taxonomy" id="5643"/>
    <lineage>
        <taxon>Eukaryota</taxon>
        <taxon>Fungi</taxon>
        <taxon>Dikarya</taxon>
        <taxon>Basidiomycota</taxon>
        <taxon>Agaricomycotina</taxon>
        <taxon>Agaricomycetes</taxon>
        <taxon>Polyporales</taxon>
        <taxon>Polyporaceae</taxon>
        <taxon>Trametes</taxon>
    </lineage>
</organism>
<dbReference type="InterPro" id="IPR008978">
    <property type="entry name" value="HSP20-like_chaperone"/>
</dbReference>
<dbReference type="HOGENOM" id="CLU_046737_12_0_1"/>
<proteinExistence type="inferred from homology"/>
<protein>
    <recommendedName>
        <fullName evidence="4">SHSP domain-containing protein</fullName>
    </recommendedName>
</protein>
<dbReference type="InterPro" id="IPR002068">
    <property type="entry name" value="A-crystallin/Hsp20_dom"/>
</dbReference>
<keyword evidence="1" id="KW-0346">Stress response</keyword>
<reference evidence="5" key="1">
    <citation type="submission" date="2014-01" db="EMBL/GenBank/DDBJ databases">
        <title>The genome of the white-rot fungus Pycnoporus cinnabarinus: a basidiomycete model with a versatile arsenal for lignocellulosic biomass breakdown.</title>
        <authorList>
            <person name="Levasseur A."/>
            <person name="Lomascolo A."/>
            <person name="Ruiz-Duenas F.J."/>
            <person name="Uzan E."/>
            <person name="Piumi F."/>
            <person name="Kues U."/>
            <person name="Ram A.F.J."/>
            <person name="Murat C."/>
            <person name="Haon M."/>
            <person name="Benoit I."/>
            <person name="Arfi Y."/>
            <person name="Chevret D."/>
            <person name="Drula E."/>
            <person name="Kwon M.J."/>
            <person name="Gouret P."/>
            <person name="Lesage-Meessen L."/>
            <person name="Lombard V."/>
            <person name="Mariette J."/>
            <person name="Noirot C."/>
            <person name="Park J."/>
            <person name="Patyshakuliyeva A."/>
            <person name="Wieneger R.A.B."/>
            <person name="Wosten H.A.B."/>
            <person name="Martin F."/>
            <person name="Coutinho P.M."/>
            <person name="de Vries R."/>
            <person name="Martinez A.T."/>
            <person name="Klopp C."/>
            <person name="Pontarotti P."/>
            <person name="Henrissat B."/>
            <person name="Record E."/>
        </authorList>
    </citation>
    <scope>NUCLEOTIDE SEQUENCE [LARGE SCALE GENOMIC DNA]</scope>
    <source>
        <strain evidence="5">BRFM137</strain>
    </source>
</reference>
<gene>
    <name evidence="5" type="ORF">BN946_scf185016.g78</name>
</gene>
<comment type="similarity">
    <text evidence="2 3">Belongs to the small heat shock protein (HSP20) family.</text>
</comment>
<dbReference type="Gene3D" id="2.60.40.790">
    <property type="match status" value="1"/>
</dbReference>
<dbReference type="STRING" id="5643.A0A060SIC0"/>